<proteinExistence type="predicted"/>
<organism evidence="1 2">
    <name type="scientific">Fulvivirga imtechensis AK7</name>
    <dbReference type="NCBI Taxonomy" id="1237149"/>
    <lineage>
        <taxon>Bacteria</taxon>
        <taxon>Pseudomonadati</taxon>
        <taxon>Bacteroidota</taxon>
        <taxon>Cytophagia</taxon>
        <taxon>Cytophagales</taxon>
        <taxon>Fulvivirgaceae</taxon>
        <taxon>Fulvivirga</taxon>
    </lineage>
</organism>
<comment type="caution">
    <text evidence="1">The sequence shown here is derived from an EMBL/GenBank/DDBJ whole genome shotgun (WGS) entry which is preliminary data.</text>
</comment>
<evidence type="ECO:0000313" key="1">
    <source>
        <dbReference type="EMBL" id="ELR71315.1"/>
    </source>
</evidence>
<reference evidence="1 2" key="1">
    <citation type="submission" date="2012-12" db="EMBL/GenBank/DDBJ databases">
        <title>Genome assembly of Fulvivirga imtechensis AK7.</title>
        <authorList>
            <person name="Nupur N."/>
            <person name="Khatri I."/>
            <person name="Kumar R."/>
            <person name="Subramanian S."/>
            <person name="Pinnaka A."/>
        </authorList>
    </citation>
    <scope>NUCLEOTIDE SEQUENCE [LARGE SCALE GENOMIC DNA]</scope>
    <source>
        <strain evidence="1 2">AK7</strain>
    </source>
</reference>
<gene>
    <name evidence="1" type="ORF">C900_02930</name>
</gene>
<dbReference type="STRING" id="1237149.C900_02930"/>
<evidence type="ECO:0000313" key="2">
    <source>
        <dbReference type="Proteomes" id="UP000011135"/>
    </source>
</evidence>
<dbReference type="AlphaFoldDB" id="L8JR34"/>
<sequence>MGFSVIGNRYRCVTFCVGRESLVFLPLSRTSPRTWACPGCCRDSGAPN</sequence>
<keyword evidence="2" id="KW-1185">Reference proteome</keyword>
<dbReference type="Proteomes" id="UP000011135">
    <property type="component" value="Unassembled WGS sequence"/>
</dbReference>
<protein>
    <submittedName>
        <fullName evidence="1">Uncharacterized protein</fullName>
    </submittedName>
</protein>
<name>L8JR34_9BACT</name>
<dbReference type="EMBL" id="AMZN01000043">
    <property type="protein sequence ID" value="ELR71315.1"/>
    <property type="molecule type" value="Genomic_DNA"/>
</dbReference>
<accession>L8JR34</accession>